<dbReference type="OrthoDB" id="60860at2759"/>
<dbReference type="RefSeq" id="XP_008606294.1">
    <property type="nucleotide sequence ID" value="XM_008608072.1"/>
</dbReference>
<accession>T0R2Q7</accession>
<dbReference type="GeneID" id="19943209"/>
<dbReference type="AlphaFoldDB" id="T0R2Q7"/>
<dbReference type="VEuPathDB" id="FungiDB:SDRG_02482"/>
<protein>
    <submittedName>
        <fullName evidence="1">Uncharacterized protein</fullName>
    </submittedName>
</protein>
<evidence type="ECO:0000313" key="1">
    <source>
        <dbReference type="EMBL" id="EQC40595.1"/>
    </source>
</evidence>
<dbReference type="Proteomes" id="UP000030762">
    <property type="component" value="Unassembled WGS sequence"/>
</dbReference>
<dbReference type="InParanoid" id="T0R2Q7"/>
<dbReference type="EMBL" id="JH767136">
    <property type="protein sequence ID" value="EQC40595.1"/>
    <property type="molecule type" value="Genomic_DNA"/>
</dbReference>
<sequence>MKRGFFQREEACKATTKRRRDRAYPIDALSRMMWESTIGKKKAGDMSSLRGATCYHCERAMASGENYCVGCSNAFCGECSTINYSKAYDRVFCLDCPQGE</sequence>
<keyword evidence="2" id="KW-1185">Reference proteome</keyword>
<proteinExistence type="predicted"/>
<dbReference type="OMA" id="CCRRECD"/>
<organism evidence="1 2">
    <name type="scientific">Saprolegnia diclina (strain VS20)</name>
    <dbReference type="NCBI Taxonomy" id="1156394"/>
    <lineage>
        <taxon>Eukaryota</taxon>
        <taxon>Sar</taxon>
        <taxon>Stramenopiles</taxon>
        <taxon>Oomycota</taxon>
        <taxon>Saprolegniomycetes</taxon>
        <taxon>Saprolegniales</taxon>
        <taxon>Saprolegniaceae</taxon>
        <taxon>Saprolegnia</taxon>
    </lineage>
</organism>
<gene>
    <name evidence="1" type="ORF">SDRG_02482</name>
</gene>
<reference evidence="1 2" key="1">
    <citation type="submission" date="2012-04" db="EMBL/GenBank/DDBJ databases">
        <title>The Genome Sequence of Saprolegnia declina VS20.</title>
        <authorList>
            <consortium name="The Broad Institute Genome Sequencing Platform"/>
            <person name="Russ C."/>
            <person name="Nusbaum C."/>
            <person name="Tyler B."/>
            <person name="van West P."/>
            <person name="Dieguez-Uribeondo J."/>
            <person name="de Bruijn I."/>
            <person name="Tripathy S."/>
            <person name="Jiang R."/>
            <person name="Young S.K."/>
            <person name="Zeng Q."/>
            <person name="Gargeya S."/>
            <person name="Fitzgerald M."/>
            <person name="Haas B."/>
            <person name="Abouelleil A."/>
            <person name="Alvarado L."/>
            <person name="Arachchi H.M."/>
            <person name="Berlin A."/>
            <person name="Chapman S.B."/>
            <person name="Goldberg J."/>
            <person name="Griggs A."/>
            <person name="Gujja S."/>
            <person name="Hansen M."/>
            <person name="Howarth C."/>
            <person name="Imamovic A."/>
            <person name="Larimer J."/>
            <person name="McCowen C."/>
            <person name="Montmayeur A."/>
            <person name="Murphy C."/>
            <person name="Neiman D."/>
            <person name="Pearson M."/>
            <person name="Priest M."/>
            <person name="Roberts A."/>
            <person name="Saif S."/>
            <person name="Shea T."/>
            <person name="Sisk P."/>
            <person name="Sykes S."/>
            <person name="Wortman J."/>
            <person name="Nusbaum C."/>
            <person name="Birren B."/>
        </authorList>
    </citation>
    <scope>NUCLEOTIDE SEQUENCE [LARGE SCALE GENOMIC DNA]</scope>
    <source>
        <strain evidence="1 2">VS20</strain>
    </source>
</reference>
<evidence type="ECO:0000313" key="2">
    <source>
        <dbReference type="Proteomes" id="UP000030762"/>
    </source>
</evidence>
<name>T0R2Q7_SAPDV</name>